<evidence type="ECO:0000256" key="1">
    <source>
        <dbReference type="SAM" id="MobiDB-lite"/>
    </source>
</evidence>
<reference evidence="2" key="1">
    <citation type="submission" date="2019-04" db="EMBL/GenBank/DDBJ databases">
        <title>An insight into the mialome of Ixodes scapularis.</title>
        <authorList>
            <person name="Ribeiro J.M."/>
            <person name="Mather T.N."/>
            <person name="Karim S."/>
        </authorList>
    </citation>
    <scope>NUCLEOTIDE SEQUENCE</scope>
</reference>
<dbReference type="EMBL" id="GHJT01000326">
    <property type="protein sequence ID" value="MOY34297.1"/>
    <property type="molecule type" value="Transcribed_RNA"/>
</dbReference>
<organism evidence="2">
    <name type="scientific">Ixodes scapularis</name>
    <name type="common">Black-legged tick</name>
    <name type="synonym">Deer tick</name>
    <dbReference type="NCBI Taxonomy" id="6945"/>
    <lineage>
        <taxon>Eukaryota</taxon>
        <taxon>Metazoa</taxon>
        <taxon>Ecdysozoa</taxon>
        <taxon>Arthropoda</taxon>
        <taxon>Chelicerata</taxon>
        <taxon>Arachnida</taxon>
        <taxon>Acari</taxon>
        <taxon>Parasitiformes</taxon>
        <taxon>Ixodida</taxon>
        <taxon>Ixodoidea</taxon>
        <taxon>Ixodidae</taxon>
        <taxon>Ixodinae</taxon>
        <taxon>Ixodes</taxon>
    </lineage>
</organism>
<name>A0A4D5RCY2_IXOSC</name>
<feature type="region of interest" description="Disordered" evidence="1">
    <location>
        <begin position="73"/>
        <end position="92"/>
    </location>
</feature>
<evidence type="ECO:0000313" key="2">
    <source>
        <dbReference type="EMBL" id="MOY34297.1"/>
    </source>
</evidence>
<accession>A0A4D5RCY2</accession>
<feature type="compositionally biased region" description="Polar residues" evidence="1">
    <location>
        <begin position="28"/>
        <end position="44"/>
    </location>
</feature>
<proteinExistence type="predicted"/>
<feature type="region of interest" description="Disordered" evidence="1">
    <location>
        <begin position="24"/>
        <end position="46"/>
    </location>
</feature>
<sequence>MWTPPSSRRRSRSKCAISCFGAARASRGITSTASPSPCSESTPSAYPPPVELTAAKLLACHIAENVLEVAGRTAPLPVSQSTNKKKNAKDTG</sequence>
<feature type="compositionally biased region" description="Basic residues" evidence="1">
    <location>
        <begin position="83"/>
        <end position="92"/>
    </location>
</feature>
<protein>
    <submittedName>
        <fullName evidence="2">Putative secreted protein</fullName>
    </submittedName>
</protein>
<dbReference type="AlphaFoldDB" id="A0A4D5RCY2"/>